<sequence>MVRFKQVGTYINNSPPASFLLWQIVTFHFPRITSENIIFFSFSHNILYYLALGRVHRRRKDCEARTLQKWQDHQYGHLPSLSLRKNLPQNETLRNVLDLLTKIRRARYDPIKTPIYCGRSRQIQPSMTLQMDGIPSFSGPKPSSKGFTICYRGAAIVAGILSSVAIKAGLGAGVFQVPAVEQARIILALLKEEVTKQERLIDEDPVNMNLVAFLMPRGRTSLHT</sequence>
<keyword evidence="2" id="KW-1185">Reference proteome</keyword>
<accession>B6HR22</accession>
<dbReference type="HOGENOM" id="CLU_1235389_0_0_1"/>
<dbReference type="AlphaFoldDB" id="B6HR22"/>
<gene>
    <name evidence="1" type="ORF">Pc22g12050</name>
    <name evidence="1" type="ORF">PCH_Pc22g12050</name>
</gene>
<reference evidence="1 2" key="1">
    <citation type="journal article" date="2008" name="Nat. Biotechnol.">
        <title>Genome sequencing and analysis of the filamentous fungus Penicillium chrysogenum.</title>
        <authorList>
            <person name="van den Berg M.A."/>
            <person name="Albang R."/>
            <person name="Albermann K."/>
            <person name="Badger J.H."/>
            <person name="Daran J.-M."/>
            <person name="Driessen A.J.M."/>
            <person name="Garcia-Estrada C."/>
            <person name="Fedorova N.D."/>
            <person name="Harris D.M."/>
            <person name="Heijne W.H.M."/>
            <person name="Joardar V.S."/>
            <person name="Kiel J.A.K.W."/>
            <person name="Kovalchuk A."/>
            <person name="Martin J.F."/>
            <person name="Nierman W.C."/>
            <person name="Nijland J.G."/>
            <person name="Pronk J.T."/>
            <person name="Roubos J.A."/>
            <person name="van der Klei I.J."/>
            <person name="van Peij N.N.M.E."/>
            <person name="Veenhuis M."/>
            <person name="von Doehren H."/>
            <person name="Wagner C."/>
            <person name="Wortman J.R."/>
            <person name="Bovenberg R.A.L."/>
        </authorList>
    </citation>
    <scope>NUCLEOTIDE SEQUENCE [LARGE SCALE GENOMIC DNA]</scope>
    <source>
        <strain evidence="2">ATCC 28089 / DSM 1075 / NRRL 1951 / Wisconsin 54-1255</strain>
    </source>
</reference>
<evidence type="ECO:0000313" key="2">
    <source>
        <dbReference type="Proteomes" id="UP000000724"/>
    </source>
</evidence>
<proteinExistence type="predicted"/>
<organism evidence="1 2">
    <name type="scientific">Penicillium rubens (strain ATCC 28089 / DSM 1075 / NRRL 1951 / Wisconsin 54-1255)</name>
    <name type="common">Penicillium chrysogenum</name>
    <dbReference type="NCBI Taxonomy" id="500485"/>
    <lineage>
        <taxon>Eukaryota</taxon>
        <taxon>Fungi</taxon>
        <taxon>Dikarya</taxon>
        <taxon>Ascomycota</taxon>
        <taxon>Pezizomycotina</taxon>
        <taxon>Eurotiomycetes</taxon>
        <taxon>Eurotiomycetidae</taxon>
        <taxon>Eurotiales</taxon>
        <taxon>Aspergillaceae</taxon>
        <taxon>Penicillium</taxon>
        <taxon>Penicillium chrysogenum species complex</taxon>
    </lineage>
</organism>
<dbReference type="OMA" id="KDCEART"/>
<evidence type="ECO:0000313" key="1">
    <source>
        <dbReference type="EMBL" id="CAP98493.1"/>
    </source>
</evidence>
<dbReference type="VEuPathDB" id="FungiDB:PCH_Pc22g12050"/>
<dbReference type="EMBL" id="AM920437">
    <property type="protein sequence ID" value="CAP98493.1"/>
    <property type="molecule type" value="Genomic_DNA"/>
</dbReference>
<dbReference type="KEGG" id="pcs:N7525_005129"/>
<name>B6HR22_PENRW</name>
<dbReference type="GeneID" id="8309540"/>
<dbReference type="Proteomes" id="UP000000724">
    <property type="component" value="Contig Pc00c22"/>
</dbReference>
<protein>
    <submittedName>
        <fullName evidence="1">Uncharacterized protein</fullName>
    </submittedName>
</protein>